<comment type="caution">
    <text evidence="1">The sequence shown here is derived from an EMBL/GenBank/DDBJ whole genome shotgun (WGS) entry which is preliminary data.</text>
</comment>
<name>A0A2T3JLS1_9GAMM</name>
<dbReference type="OrthoDB" id="5815849at2"/>
<reference evidence="1 2" key="1">
    <citation type="submission" date="2018-01" db="EMBL/GenBank/DDBJ databases">
        <title>Whole genome sequencing of Histamine producing bacteria.</title>
        <authorList>
            <person name="Butler K."/>
        </authorList>
    </citation>
    <scope>NUCLEOTIDE SEQUENCE [LARGE SCALE GENOMIC DNA]</scope>
    <source>
        <strain evidence="1 2">JCM 12947</strain>
    </source>
</reference>
<evidence type="ECO:0000313" key="1">
    <source>
        <dbReference type="EMBL" id="PSU49965.1"/>
    </source>
</evidence>
<organism evidence="1 2">
    <name type="scientific">Photobacterium frigidiphilum</name>
    <dbReference type="NCBI Taxonomy" id="264736"/>
    <lineage>
        <taxon>Bacteria</taxon>
        <taxon>Pseudomonadati</taxon>
        <taxon>Pseudomonadota</taxon>
        <taxon>Gammaproteobacteria</taxon>
        <taxon>Vibrionales</taxon>
        <taxon>Vibrionaceae</taxon>
        <taxon>Photobacterium</taxon>
    </lineage>
</organism>
<evidence type="ECO:0000313" key="2">
    <source>
        <dbReference type="Proteomes" id="UP000240987"/>
    </source>
</evidence>
<dbReference type="Proteomes" id="UP000240987">
    <property type="component" value="Unassembled WGS sequence"/>
</dbReference>
<accession>A0A2T3JLS1</accession>
<protein>
    <submittedName>
        <fullName evidence="1">Uncharacterized protein</fullName>
    </submittedName>
</protein>
<gene>
    <name evidence="1" type="ORF">C9J12_07565</name>
</gene>
<sequence>MKWIGYVILTSFLWGCASSPQTSQKLELFFSPEQISLTAEQTRKINVFLDNNPYNQLTVYVGPANLDDRFKALLQSQKRIKAVNKLSQMKNIPMRLEFAPQQAADTLLIQSQ</sequence>
<dbReference type="RefSeq" id="WP_107242144.1">
    <property type="nucleotide sequence ID" value="NZ_JAKJUA010000062.1"/>
</dbReference>
<proteinExistence type="predicted"/>
<dbReference type="AlphaFoldDB" id="A0A2T3JLS1"/>
<dbReference type="EMBL" id="PYMJ01000005">
    <property type="protein sequence ID" value="PSU49965.1"/>
    <property type="molecule type" value="Genomic_DNA"/>
</dbReference>
<keyword evidence="2" id="KW-1185">Reference proteome</keyword>